<dbReference type="InterPro" id="IPR053838">
    <property type="entry name" value="DUF6925"/>
</dbReference>
<reference evidence="2" key="1">
    <citation type="journal article" date="2019" name="Int. J. Syst. Evol. Microbiol.">
        <title>The Global Catalogue of Microorganisms (GCM) 10K type strain sequencing project: providing services to taxonomists for standard genome sequencing and annotation.</title>
        <authorList>
            <consortium name="The Broad Institute Genomics Platform"/>
            <consortium name="The Broad Institute Genome Sequencing Center for Infectious Disease"/>
            <person name="Wu L."/>
            <person name="Ma J."/>
        </authorList>
    </citation>
    <scope>NUCLEOTIDE SEQUENCE [LARGE SCALE GENOMIC DNA]</scope>
    <source>
        <strain evidence="2">CCUG 56108</strain>
    </source>
</reference>
<gene>
    <name evidence="1" type="ORF">ACFQ4G_07540</name>
</gene>
<evidence type="ECO:0000313" key="1">
    <source>
        <dbReference type="EMBL" id="MFD1301440.1"/>
    </source>
</evidence>
<dbReference type="Pfam" id="PF21973">
    <property type="entry name" value="DUF6925"/>
    <property type="match status" value="1"/>
</dbReference>
<dbReference type="RefSeq" id="WP_238204996.1">
    <property type="nucleotide sequence ID" value="NZ_JBHTND010000007.1"/>
</dbReference>
<dbReference type="EMBL" id="JBHTND010000007">
    <property type="protein sequence ID" value="MFD1301440.1"/>
    <property type="molecule type" value="Genomic_DNA"/>
</dbReference>
<accession>A0ABW3WWW0</accession>
<comment type="caution">
    <text evidence="1">The sequence shown here is derived from an EMBL/GenBank/DDBJ whole genome shotgun (WGS) entry which is preliminary data.</text>
</comment>
<evidence type="ECO:0000313" key="2">
    <source>
        <dbReference type="Proteomes" id="UP001597176"/>
    </source>
</evidence>
<proteinExistence type="predicted"/>
<sequence length="317" mass="33995">MEHETEAGILASPSSDRLRASAVSDFLADCLRDPSTTWSLGSFGAIAAFLRDPEEEAIPLHDARLGLVTPRGAIALDSSAGLRPVPYETGFASDWNHAVAMCLPRESCAMNRRSVITELGPDRDAAGIEDRDGILFDLGLKLLAVDACVRTQDARTIALLRDACGHPLFGSDETIARHLVAASPHRVFATRIGRIEVFTPIPPATGTGSSGPHSHILPDILRLGRTHAATAPIPSGWVPCGAIHPPHPCKDIRGRRIPFRRERHDAFQALLARWGDPDLFAAKTGSTRAGRAAGRHARSARRAAEAQAGYLRDTSIG</sequence>
<name>A0ABW3WWW0_9HYPH</name>
<protein>
    <submittedName>
        <fullName evidence="1">DUF6925 family protein</fullName>
    </submittedName>
</protein>
<dbReference type="Proteomes" id="UP001597176">
    <property type="component" value="Unassembled WGS sequence"/>
</dbReference>
<keyword evidence="2" id="KW-1185">Reference proteome</keyword>
<organism evidence="1 2">
    <name type="scientific">Methylobacterium marchantiae</name>
    <dbReference type="NCBI Taxonomy" id="600331"/>
    <lineage>
        <taxon>Bacteria</taxon>
        <taxon>Pseudomonadati</taxon>
        <taxon>Pseudomonadota</taxon>
        <taxon>Alphaproteobacteria</taxon>
        <taxon>Hyphomicrobiales</taxon>
        <taxon>Methylobacteriaceae</taxon>
        <taxon>Methylobacterium</taxon>
    </lineage>
</organism>